<feature type="region of interest" description="Disordered" evidence="2">
    <location>
        <begin position="657"/>
        <end position="701"/>
    </location>
</feature>
<keyword evidence="1" id="KW-0175">Coiled coil</keyword>
<accession>A0ABR0KPM4</accession>
<feature type="compositionally biased region" description="Basic and acidic residues" evidence="2">
    <location>
        <begin position="18"/>
        <end position="32"/>
    </location>
</feature>
<evidence type="ECO:0000256" key="1">
    <source>
        <dbReference type="SAM" id="Coils"/>
    </source>
</evidence>
<comment type="caution">
    <text evidence="3">The sequence shown here is derived from an EMBL/GenBank/DDBJ whole genome shotgun (WGS) entry which is preliminary data.</text>
</comment>
<feature type="compositionally biased region" description="Acidic residues" evidence="2">
    <location>
        <begin position="120"/>
        <end position="134"/>
    </location>
</feature>
<evidence type="ECO:0000313" key="4">
    <source>
        <dbReference type="Proteomes" id="UP001345013"/>
    </source>
</evidence>
<feature type="coiled-coil region" evidence="1">
    <location>
        <begin position="461"/>
        <end position="491"/>
    </location>
</feature>
<feature type="compositionally biased region" description="Acidic residues" evidence="2">
    <location>
        <begin position="295"/>
        <end position="309"/>
    </location>
</feature>
<evidence type="ECO:0000256" key="2">
    <source>
        <dbReference type="SAM" id="MobiDB-lite"/>
    </source>
</evidence>
<organism evidence="3 4">
    <name type="scientific">Lithohypha guttulata</name>
    <dbReference type="NCBI Taxonomy" id="1690604"/>
    <lineage>
        <taxon>Eukaryota</taxon>
        <taxon>Fungi</taxon>
        <taxon>Dikarya</taxon>
        <taxon>Ascomycota</taxon>
        <taxon>Pezizomycotina</taxon>
        <taxon>Eurotiomycetes</taxon>
        <taxon>Chaetothyriomycetidae</taxon>
        <taxon>Chaetothyriales</taxon>
        <taxon>Trichomeriaceae</taxon>
        <taxon>Lithohypha</taxon>
    </lineage>
</organism>
<dbReference type="Proteomes" id="UP001345013">
    <property type="component" value="Unassembled WGS sequence"/>
</dbReference>
<keyword evidence="4" id="KW-1185">Reference proteome</keyword>
<gene>
    <name evidence="3" type="ORF">LTR24_000062</name>
</gene>
<feature type="compositionally biased region" description="Polar residues" evidence="2">
    <location>
        <begin position="36"/>
        <end position="46"/>
    </location>
</feature>
<protein>
    <submittedName>
        <fullName evidence="3">Uncharacterized protein</fullName>
    </submittedName>
</protein>
<feature type="region of interest" description="Disordered" evidence="2">
    <location>
        <begin position="582"/>
        <end position="612"/>
    </location>
</feature>
<feature type="compositionally biased region" description="Basic and acidic residues" evidence="2">
    <location>
        <begin position="136"/>
        <end position="146"/>
    </location>
</feature>
<feature type="compositionally biased region" description="Polar residues" evidence="2">
    <location>
        <begin position="586"/>
        <end position="598"/>
    </location>
</feature>
<sequence length="753" mass="82312">MPHHGREAPRRKRSPNHSFEDGDNKRVRHEAESEQLGETQTNSTATFVKVVPSEKCPGKQPKDEANVSRPAEEVEELLFNARPAVSGNAPSRSISYNGPEEAVITEDEDRGGSIETAISIDDDGDEDDDNDAPEELASHLSRDPGHRTASAQRYASKESATVGRTPEGFKTIKNLGNNRLITGFKRFKKNDSPRVIDSDSLELLSAEELAQKTANLLQPYWESNTSAHKPMFKPPTDHDLVPIDLDDPTALQVPAFILRKPSSRLYKNLGLNEDGTKKPGFPRTMAANEATPAEVEAEDSTDDDVEVVEETPKAPAGSEEYEEGVDTEIRSRNHAQLETSTVGQDIHLRDALPLSTNTRDQRSSETGTFESGGTASVEVESFVNGINEKPMPPSMLVSPTSAVIDEVGFNRSAQRIKPRRYRGLSTTQIPSAGIPSLRNTSVGNASLPIPARATHPHAELVLSLTEEINKLEEEKANLATAKEAFSAYSNKLYLENVALRKLLKQNAPHVQLTTELATINVASAAPSTTASSRQHFQVHADAGPASSSITDVSHEPASIDHNNILKILGAADWLDDQEEKLRQDNKNNSFGRPTQSSSNDERRSASVAMDGRQDLPRYMMDRIWTACNDAEKAETAIVSLLKLDSFVEQERFLSELDVKEAETDSGVNTEAAASNEPHEPSPRRPSVSPFSDDIHINEEDVSNALQKQADEQTDATRIKHNQPSFKNLFSPFSSALAAMKETAPSTRTGVSGA</sequence>
<dbReference type="EMBL" id="JAVRRG010000001">
    <property type="protein sequence ID" value="KAK5102503.1"/>
    <property type="molecule type" value="Genomic_DNA"/>
</dbReference>
<proteinExistence type="predicted"/>
<feature type="region of interest" description="Disordered" evidence="2">
    <location>
        <begin position="1"/>
        <end position="171"/>
    </location>
</feature>
<feature type="region of interest" description="Disordered" evidence="2">
    <location>
        <begin position="289"/>
        <end position="325"/>
    </location>
</feature>
<reference evidence="3 4" key="1">
    <citation type="submission" date="2023-08" db="EMBL/GenBank/DDBJ databases">
        <title>Black Yeasts Isolated from many extreme environments.</title>
        <authorList>
            <person name="Coleine C."/>
            <person name="Stajich J.E."/>
            <person name="Selbmann L."/>
        </authorList>
    </citation>
    <scope>NUCLEOTIDE SEQUENCE [LARGE SCALE GENOMIC DNA]</scope>
    <source>
        <strain evidence="3 4">CCFEE 5885</strain>
    </source>
</reference>
<name>A0ABR0KPM4_9EURO</name>
<feature type="compositionally biased region" description="Basic and acidic residues" evidence="2">
    <location>
        <begin position="56"/>
        <end position="72"/>
    </location>
</feature>
<evidence type="ECO:0000313" key="3">
    <source>
        <dbReference type="EMBL" id="KAK5102503.1"/>
    </source>
</evidence>
<feature type="region of interest" description="Disordered" evidence="2">
    <location>
        <begin position="530"/>
        <end position="555"/>
    </location>
</feature>